<dbReference type="InterPro" id="IPR001610">
    <property type="entry name" value="PAC"/>
</dbReference>
<feature type="modified residue" description="4-aspartylphosphate" evidence="9">
    <location>
        <position position="606"/>
    </location>
</feature>
<evidence type="ECO:0000313" key="14">
    <source>
        <dbReference type="EMBL" id="SHL02917.1"/>
    </source>
</evidence>
<keyword evidence="6" id="KW-0418">Kinase</keyword>
<dbReference type="SUPFAM" id="SSF55785">
    <property type="entry name" value="PYP-like sensor domain (PAS domain)"/>
    <property type="match status" value="2"/>
</dbReference>
<dbReference type="InterPro" id="IPR036890">
    <property type="entry name" value="HATPase_C_sf"/>
</dbReference>
<evidence type="ECO:0000256" key="9">
    <source>
        <dbReference type="PROSITE-ProRule" id="PRU00169"/>
    </source>
</evidence>
<dbReference type="InterPro" id="IPR005467">
    <property type="entry name" value="His_kinase_dom"/>
</dbReference>
<dbReference type="InterPro" id="IPR035965">
    <property type="entry name" value="PAS-like_dom_sf"/>
</dbReference>
<evidence type="ECO:0000259" key="11">
    <source>
        <dbReference type="PROSITE" id="PS50109"/>
    </source>
</evidence>
<dbReference type="CDD" id="cd00130">
    <property type="entry name" value="PAS"/>
    <property type="match status" value="2"/>
</dbReference>
<keyword evidence="8" id="KW-0902">Two-component regulatory system</keyword>
<dbReference type="InterPro" id="IPR036097">
    <property type="entry name" value="HisK_dim/P_sf"/>
</dbReference>
<keyword evidence="5" id="KW-0547">Nucleotide-binding</keyword>
<dbReference type="InterPro" id="IPR001789">
    <property type="entry name" value="Sig_transdc_resp-reg_receiver"/>
</dbReference>
<organism evidence="14 15">
    <name type="scientific">Roseovarius marisflavi</name>
    <dbReference type="NCBI Taxonomy" id="1054996"/>
    <lineage>
        <taxon>Bacteria</taxon>
        <taxon>Pseudomonadati</taxon>
        <taxon>Pseudomonadota</taxon>
        <taxon>Alphaproteobacteria</taxon>
        <taxon>Rhodobacterales</taxon>
        <taxon>Roseobacteraceae</taxon>
        <taxon>Roseovarius</taxon>
    </lineage>
</organism>
<dbReference type="Proteomes" id="UP000184191">
    <property type="component" value="Unassembled WGS sequence"/>
</dbReference>
<dbReference type="GO" id="GO:0000155">
    <property type="term" value="F:phosphorelay sensor kinase activity"/>
    <property type="evidence" value="ECO:0007669"/>
    <property type="project" value="InterPro"/>
</dbReference>
<dbReference type="Gene3D" id="3.30.450.20">
    <property type="entry name" value="PAS domain"/>
    <property type="match status" value="2"/>
</dbReference>
<evidence type="ECO:0000256" key="4">
    <source>
        <dbReference type="ARBA" id="ARBA00022679"/>
    </source>
</evidence>
<proteinExistence type="predicted"/>
<sequence length="669" mass="73723">MASSKNPKFDSSKTREIYDVVQSFIGLISTDGILLDANKSALDFIDADLEDVIGMPFWDTPWWLGCEVSRTALKEAIRRGVSGEVSRFEAQLANREGRTIHADFSLSPIRNDAGEVIFLAPEARDITEIRKSRAALLETKARLGLAYDAADIGAWDLDLKTKDLYWNDQQFRLFDVPRGSEKLDFETAIARVHPDDVDRVVKTTLSAIRDNRPYRDEFRVVHRNGEVRWLVGHGRPLRHDSDGKPQAMTGINYDITERKAAELQLASVNEELEARVAERTHELEREMQERQRAREALAHSQRLEAVGQLAGGVAHDFNNLLTIIGGNLELIAAKLSDPRLAGMIEDAQSAVEAGANLNMRLLSFAQKRAHNAANISINEKVEFVRSFLARTLDENIVLITELDSDTYTAFVDPGEFDSALLNLVINARDAMPSGGEIRIVTGNKTFDCDDLKSDPSLKTGRYVRLSVSDTGIGMSRGILEQAMTPFFTTKEIGKGSGLGLSSVFGFAKQSGGFVTIESREGIGTTVSVYLPCADPPPIETVPAASKAQMPFGQREVVLAVEDDEAVLKLTRQRLQALGYSVLEAKGVAEAIETLESGSPASLVFSDIKMPGALTGYDLAAWIKEHRPHIRILLTSGYFEFSEVDDHSLDILGKPYSINDLASSLKDALR</sequence>
<evidence type="ECO:0000313" key="15">
    <source>
        <dbReference type="Proteomes" id="UP000184191"/>
    </source>
</evidence>
<evidence type="ECO:0000256" key="8">
    <source>
        <dbReference type="ARBA" id="ARBA00023012"/>
    </source>
</evidence>
<reference evidence="15" key="1">
    <citation type="submission" date="2016-11" db="EMBL/GenBank/DDBJ databases">
        <authorList>
            <person name="Varghese N."/>
            <person name="Submissions S."/>
        </authorList>
    </citation>
    <scope>NUCLEOTIDE SEQUENCE [LARGE SCALE GENOMIC DNA]</scope>
    <source>
        <strain evidence="15">DSM 29327</strain>
    </source>
</reference>
<evidence type="ECO:0000256" key="2">
    <source>
        <dbReference type="ARBA" id="ARBA00012438"/>
    </source>
</evidence>
<dbReference type="InterPro" id="IPR000014">
    <property type="entry name" value="PAS"/>
</dbReference>
<dbReference type="PRINTS" id="PR00344">
    <property type="entry name" value="BCTRLSENSOR"/>
</dbReference>
<dbReference type="RefSeq" id="WP_073195796.1">
    <property type="nucleotide sequence ID" value="NZ_FRBN01000004.1"/>
</dbReference>
<dbReference type="SMART" id="SM00448">
    <property type="entry name" value="REC"/>
    <property type="match status" value="1"/>
</dbReference>
<evidence type="ECO:0000259" key="13">
    <source>
        <dbReference type="PROSITE" id="PS50113"/>
    </source>
</evidence>
<dbReference type="InterPro" id="IPR011006">
    <property type="entry name" value="CheY-like_superfamily"/>
</dbReference>
<evidence type="ECO:0000256" key="3">
    <source>
        <dbReference type="ARBA" id="ARBA00022553"/>
    </source>
</evidence>
<keyword evidence="15" id="KW-1185">Reference proteome</keyword>
<dbReference type="SMART" id="SM00091">
    <property type="entry name" value="PAS"/>
    <property type="match status" value="2"/>
</dbReference>
<dbReference type="InterPro" id="IPR013655">
    <property type="entry name" value="PAS_fold_3"/>
</dbReference>
<dbReference type="SMART" id="SM00086">
    <property type="entry name" value="PAC"/>
    <property type="match status" value="2"/>
</dbReference>
<evidence type="ECO:0000256" key="5">
    <source>
        <dbReference type="ARBA" id="ARBA00022741"/>
    </source>
</evidence>
<dbReference type="Gene3D" id="3.40.50.2300">
    <property type="match status" value="1"/>
</dbReference>
<dbReference type="GO" id="GO:0005524">
    <property type="term" value="F:ATP binding"/>
    <property type="evidence" value="ECO:0007669"/>
    <property type="project" value="UniProtKB-KW"/>
</dbReference>
<dbReference type="Pfam" id="PF08447">
    <property type="entry name" value="PAS_3"/>
    <property type="match status" value="1"/>
</dbReference>
<evidence type="ECO:0000259" key="12">
    <source>
        <dbReference type="PROSITE" id="PS50110"/>
    </source>
</evidence>
<dbReference type="Gene3D" id="1.10.287.130">
    <property type="match status" value="1"/>
</dbReference>
<comment type="catalytic activity">
    <reaction evidence="1">
        <text>ATP + protein L-histidine = ADP + protein N-phospho-L-histidine.</text>
        <dbReference type="EC" id="2.7.13.3"/>
    </reaction>
</comment>
<evidence type="ECO:0000256" key="1">
    <source>
        <dbReference type="ARBA" id="ARBA00000085"/>
    </source>
</evidence>
<evidence type="ECO:0000256" key="6">
    <source>
        <dbReference type="ARBA" id="ARBA00022777"/>
    </source>
</evidence>
<dbReference type="EC" id="2.7.13.3" evidence="2"/>
<dbReference type="InterPro" id="IPR013656">
    <property type="entry name" value="PAS_4"/>
</dbReference>
<dbReference type="OrthoDB" id="9796100at2"/>
<dbReference type="EMBL" id="FRBN01000004">
    <property type="protein sequence ID" value="SHL02917.1"/>
    <property type="molecule type" value="Genomic_DNA"/>
</dbReference>
<keyword evidence="4" id="KW-0808">Transferase</keyword>
<dbReference type="STRING" id="1054996.SAMN05444414_1043"/>
<dbReference type="InterPro" id="IPR004358">
    <property type="entry name" value="Sig_transdc_His_kin-like_C"/>
</dbReference>
<dbReference type="SMART" id="SM00387">
    <property type="entry name" value="HATPase_c"/>
    <property type="match status" value="1"/>
</dbReference>
<name>A0A1M6XAD3_9RHOB</name>
<dbReference type="SUPFAM" id="SSF55874">
    <property type="entry name" value="ATPase domain of HSP90 chaperone/DNA topoisomerase II/histidine kinase"/>
    <property type="match status" value="1"/>
</dbReference>
<dbReference type="SMART" id="SM00388">
    <property type="entry name" value="HisKA"/>
    <property type="match status" value="1"/>
</dbReference>
<feature type="domain" description="Response regulatory" evidence="12">
    <location>
        <begin position="556"/>
        <end position="668"/>
    </location>
</feature>
<feature type="domain" description="Histidine kinase" evidence="11">
    <location>
        <begin position="312"/>
        <end position="534"/>
    </location>
</feature>
<dbReference type="SUPFAM" id="SSF52172">
    <property type="entry name" value="CheY-like"/>
    <property type="match status" value="1"/>
</dbReference>
<feature type="domain" description="PAC" evidence="13">
    <location>
        <begin position="214"/>
        <end position="267"/>
    </location>
</feature>
<dbReference type="Gene3D" id="2.10.70.100">
    <property type="match status" value="1"/>
</dbReference>
<dbReference type="InterPro" id="IPR003661">
    <property type="entry name" value="HisK_dim/P_dom"/>
</dbReference>
<dbReference type="CDD" id="cd00082">
    <property type="entry name" value="HisKA"/>
    <property type="match status" value="1"/>
</dbReference>
<dbReference type="PROSITE" id="PS50110">
    <property type="entry name" value="RESPONSE_REGULATORY"/>
    <property type="match status" value="1"/>
</dbReference>
<gene>
    <name evidence="14" type="ORF">SAMN05444414_1043</name>
</gene>
<dbReference type="PANTHER" id="PTHR43065:SF46">
    <property type="entry name" value="C4-DICARBOXYLATE TRANSPORT SENSOR PROTEIN DCTB"/>
    <property type="match status" value="1"/>
</dbReference>
<dbReference type="InterPro" id="IPR000700">
    <property type="entry name" value="PAS-assoc_C"/>
</dbReference>
<dbReference type="Pfam" id="PF02518">
    <property type="entry name" value="HATPase_c"/>
    <property type="match status" value="1"/>
</dbReference>
<dbReference type="AlphaFoldDB" id="A0A1M6XAD3"/>
<dbReference type="Pfam" id="PF00072">
    <property type="entry name" value="Response_reg"/>
    <property type="match status" value="1"/>
</dbReference>
<dbReference type="Pfam" id="PF08448">
    <property type="entry name" value="PAS_4"/>
    <property type="match status" value="1"/>
</dbReference>
<protein>
    <recommendedName>
        <fullName evidence="2">histidine kinase</fullName>
        <ecNumber evidence="2">2.7.13.3</ecNumber>
    </recommendedName>
</protein>
<dbReference type="PROSITE" id="PS50109">
    <property type="entry name" value="HIS_KIN"/>
    <property type="match status" value="1"/>
</dbReference>
<dbReference type="PROSITE" id="PS50113">
    <property type="entry name" value="PAC"/>
    <property type="match status" value="2"/>
</dbReference>
<accession>A0A1M6XAD3</accession>
<keyword evidence="3 9" id="KW-0597">Phosphoprotein</keyword>
<dbReference type="Gene3D" id="3.30.565.10">
    <property type="entry name" value="Histidine kinase-like ATPase, C-terminal domain"/>
    <property type="match status" value="1"/>
</dbReference>
<evidence type="ECO:0000256" key="7">
    <source>
        <dbReference type="ARBA" id="ARBA00022840"/>
    </source>
</evidence>
<keyword evidence="10" id="KW-0175">Coiled coil</keyword>
<keyword evidence="7" id="KW-0067">ATP-binding</keyword>
<dbReference type="SUPFAM" id="SSF47384">
    <property type="entry name" value="Homodimeric domain of signal transducing histidine kinase"/>
    <property type="match status" value="1"/>
</dbReference>
<feature type="domain" description="PAC" evidence="13">
    <location>
        <begin position="86"/>
        <end position="138"/>
    </location>
</feature>
<evidence type="ECO:0000256" key="10">
    <source>
        <dbReference type="SAM" id="Coils"/>
    </source>
</evidence>
<dbReference type="InterPro" id="IPR003594">
    <property type="entry name" value="HATPase_dom"/>
</dbReference>
<feature type="coiled-coil region" evidence="10">
    <location>
        <begin position="258"/>
        <end position="303"/>
    </location>
</feature>
<dbReference type="NCBIfam" id="TIGR00229">
    <property type="entry name" value="sensory_box"/>
    <property type="match status" value="2"/>
</dbReference>
<dbReference type="PANTHER" id="PTHR43065">
    <property type="entry name" value="SENSOR HISTIDINE KINASE"/>
    <property type="match status" value="1"/>
</dbReference>